<reference evidence="1" key="1">
    <citation type="submission" date="2020-04" db="EMBL/GenBank/DDBJ databases">
        <authorList>
            <person name="Alioto T."/>
            <person name="Alioto T."/>
            <person name="Gomez Garrido J."/>
        </authorList>
    </citation>
    <scope>NUCLEOTIDE SEQUENCE</scope>
    <source>
        <strain evidence="1">A484AB</strain>
    </source>
</reference>
<proteinExistence type="predicted"/>
<dbReference type="EMBL" id="CACRXK020006965">
    <property type="protein sequence ID" value="CAB4010929.1"/>
    <property type="molecule type" value="Genomic_DNA"/>
</dbReference>
<keyword evidence="2" id="KW-1185">Reference proteome</keyword>
<name>A0A6S7I1Z4_PARCT</name>
<dbReference type="PANTHER" id="PTHR21243">
    <property type="entry name" value="PROTEIN SCAI"/>
    <property type="match status" value="1"/>
</dbReference>
<dbReference type="OrthoDB" id="525027at2759"/>
<protein>
    <submittedName>
        <fullName evidence="1">SCAI-like</fullName>
    </submittedName>
</protein>
<dbReference type="Proteomes" id="UP001152795">
    <property type="component" value="Unassembled WGS sequence"/>
</dbReference>
<sequence>MDFVKELIKELRQYIDEYTMVYDPTDEGDWRLVVNEVTAFIDSESLVTVMNADVTPRILSHRLNSERPREENERPSLSLQEIVIVGNSEKQVKFSELTLDMFRMLQALEREPEEYQPYILENSADFTGDQMKKETAPSKKPNPHKYLLYKPTFSQLFTFLASGFKELPHNAVMLIYLSADGHGVENKHVDGPYGQGGVRMSAHKGLQNTGSTTRIMQSNVNDTNIIYPDDLMPFTRKAMMLIVDSETSTAFQSLSSGFGQSVVILMSPCKVPHTLQDAIRKGNLFTLFLHNPLVAFLYICNIANVQVELWEQCCQQLRGFEGDWTRLFTKLSKVIDVSYIQMIDDEFLSLMIRRFIFCYYVTRQHKAFKGMEYFPSCSPSLPPQIMENDDLRKRVLTLASTLDVRGLFYELEDIPSVSVTM</sequence>
<dbReference type="GO" id="GO:0003714">
    <property type="term" value="F:transcription corepressor activity"/>
    <property type="evidence" value="ECO:0007669"/>
    <property type="project" value="InterPro"/>
</dbReference>
<dbReference type="AlphaFoldDB" id="A0A6S7I1Z4"/>
<evidence type="ECO:0000313" key="1">
    <source>
        <dbReference type="EMBL" id="CAB4010929.1"/>
    </source>
</evidence>
<organism evidence="1 2">
    <name type="scientific">Paramuricea clavata</name>
    <name type="common">Red gorgonian</name>
    <name type="synonym">Violescent sea-whip</name>
    <dbReference type="NCBI Taxonomy" id="317549"/>
    <lineage>
        <taxon>Eukaryota</taxon>
        <taxon>Metazoa</taxon>
        <taxon>Cnidaria</taxon>
        <taxon>Anthozoa</taxon>
        <taxon>Octocorallia</taxon>
        <taxon>Malacalcyonacea</taxon>
        <taxon>Plexauridae</taxon>
        <taxon>Paramuricea</taxon>
    </lineage>
</organism>
<dbReference type="InterPro" id="IPR022709">
    <property type="entry name" value="SCAI"/>
</dbReference>
<accession>A0A6S7I1Z4</accession>
<dbReference type="GO" id="GO:0006351">
    <property type="term" value="P:DNA-templated transcription"/>
    <property type="evidence" value="ECO:0007669"/>
    <property type="project" value="InterPro"/>
</dbReference>
<dbReference type="Pfam" id="PF12070">
    <property type="entry name" value="SCAI"/>
    <property type="match status" value="1"/>
</dbReference>
<gene>
    <name evidence="1" type="ORF">PACLA_8A004863</name>
</gene>
<evidence type="ECO:0000313" key="2">
    <source>
        <dbReference type="Proteomes" id="UP001152795"/>
    </source>
</evidence>
<comment type="caution">
    <text evidence="1">The sequence shown here is derived from an EMBL/GenBank/DDBJ whole genome shotgun (WGS) entry which is preliminary data.</text>
</comment>